<reference evidence="1" key="1">
    <citation type="submission" date="2018-02" db="EMBL/GenBank/DDBJ databases">
        <title>Rhizophora mucronata_Transcriptome.</title>
        <authorList>
            <person name="Meera S.P."/>
            <person name="Sreeshan A."/>
            <person name="Augustine A."/>
        </authorList>
    </citation>
    <scope>NUCLEOTIDE SEQUENCE</scope>
    <source>
        <tissue evidence="1">Leaf</tissue>
    </source>
</reference>
<proteinExistence type="predicted"/>
<dbReference type="AlphaFoldDB" id="A0A2P2LPS8"/>
<name>A0A2P2LPS8_RHIMU</name>
<evidence type="ECO:0000313" key="1">
    <source>
        <dbReference type="EMBL" id="MBX19950.1"/>
    </source>
</evidence>
<accession>A0A2P2LPS8</accession>
<organism evidence="1">
    <name type="scientific">Rhizophora mucronata</name>
    <name type="common">Asiatic mangrove</name>
    <dbReference type="NCBI Taxonomy" id="61149"/>
    <lineage>
        <taxon>Eukaryota</taxon>
        <taxon>Viridiplantae</taxon>
        <taxon>Streptophyta</taxon>
        <taxon>Embryophyta</taxon>
        <taxon>Tracheophyta</taxon>
        <taxon>Spermatophyta</taxon>
        <taxon>Magnoliopsida</taxon>
        <taxon>eudicotyledons</taxon>
        <taxon>Gunneridae</taxon>
        <taxon>Pentapetalae</taxon>
        <taxon>rosids</taxon>
        <taxon>fabids</taxon>
        <taxon>Malpighiales</taxon>
        <taxon>Rhizophoraceae</taxon>
        <taxon>Rhizophora</taxon>
    </lineage>
</organism>
<sequence length="79" mass="9020">MTELVSLTRNFFLDQVICFIVVKNGMNFLGAVTTNIWPKHDTVSSITAKFLLVNFTTEQLHVATTTVKLLFMLNRELEN</sequence>
<protein>
    <submittedName>
        <fullName evidence="1">Calreticulin</fullName>
    </submittedName>
</protein>
<dbReference type="EMBL" id="GGEC01039466">
    <property type="protein sequence ID" value="MBX19950.1"/>
    <property type="molecule type" value="Transcribed_RNA"/>
</dbReference>